<dbReference type="Pfam" id="PF13181">
    <property type="entry name" value="TPR_8"/>
    <property type="match status" value="1"/>
</dbReference>
<keyword evidence="1" id="KW-0802">TPR repeat</keyword>
<organism evidence="2 3">
    <name type="scientific">Candidatus Magnetaquiglobus chichijimensis</name>
    <dbReference type="NCBI Taxonomy" id="3141448"/>
    <lineage>
        <taxon>Bacteria</taxon>
        <taxon>Pseudomonadati</taxon>
        <taxon>Pseudomonadota</taxon>
        <taxon>Magnetococcia</taxon>
        <taxon>Magnetococcales</taxon>
        <taxon>Candidatus Magnetaquicoccaceae</taxon>
        <taxon>Candidatus Magnetaquiglobus</taxon>
    </lineage>
</organism>
<accession>A0ABQ0CD81</accession>
<dbReference type="InterPro" id="IPR011990">
    <property type="entry name" value="TPR-like_helical_dom_sf"/>
</dbReference>
<evidence type="ECO:0000313" key="3">
    <source>
        <dbReference type="Proteomes" id="UP001628193"/>
    </source>
</evidence>
<dbReference type="Pfam" id="PF13432">
    <property type="entry name" value="TPR_16"/>
    <property type="match status" value="1"/>
</dbReference>
<feature type="repeat" description="TPR" evidence="1">
    <location>
        <begin position="108"/>
        <end position="141"/>
    </location>
</feature>
<dbReference type="Proteomes" id="UP001628193">
    <property type="component" value="Unassembled WGS sequence"/>
</dbReference>
<dbReference type="RefSeq" id="WP_420906582.1">
    <property type="nucleotide sequence ID" value="NZ_BAAFGK010000005.1"/>
</dbReference>
<dbReference type="PANTHER" id="PTHR44809">
    <property type="match status" value="1"/>
</dbReference>
<dbReference type="SUPFAM" id="SSF48452">
    <property type="entry name" value="TPR-like"/>
    <property type="match status" value="1"/>
</dbReference>
<dbReference type="PROSITE" id="PS50293">
    <property type="entry name" value="TPR_REGION"/>
    <property type="match status" value="1"/>
</dbReference>
<keyword evidence="3" id="KW-1185">Reference proteome</keyword>
<dbReference type="Pfam" id="PF01075">
    <property type="entry name" value="Glyco_transf_9"/>
    <property type="match status" value="1"/>
</dbReference>
<dbReference type="SMART" id="SM00028">
    <property type="entry name" value="TPR"/>
    <property type="match status" value="4"/>
</dbReference>
<dbReference type="InterPro" id="IPR019734">
    <property type="entry name" value="TPR_rpt"/>
</dbReference>
<dbReference type="EMBL" id="BAAFGK010000005">
    <property type="protein sequence ID" value="GAB0058863.1"/>
    <property type="molecule type" value="Genomic_DNA"/>
</dbReference>
<name>A0ABQ0CD81_9PROT</name>
<evidence type="ECO:0000256" key="1">
    <source>
        <dbReference type="PROSITE-ProRule" id="PRU00339"/>
    </source>
</evidence>
<dbReference type="SUPFAM" id="SSF53756">
    <property type="entry name" value="UDP-Glycosyltransferase/glycogen phosphorylase"/>
    <property type="match status" value="1"/>
</dbReference>
<dbReference type="Gene3D" id="1.25.40.10">
    <property type="entry name" value="Tetratricopeptide repeat domain"/>
    <property type="match status" value="1"/>
</dbReference>
<evidence type="ECO:0000313" key="2">
    <source>
        <dbReference type="EMBL" id="GAB0058863.1"/>
    </source>
</evidence>
<gene>
    <name evidence="2" type="ORF">SIID45300_03221</name>
</gene>
<feature type="repeat" description="TPR" evidence="1">
    <location>
        <begin position="74"/>
        <end position="107"/>
    </location>
</feature>
<comment type="caution">
    <text evidence="2">The sequence shown here is derived from an EMBL/GenBank/DDBJ whole genome shotgun (WGS) entry which is preliminary data.</text>
</comment>
<feature type="repeat" description="TPR" evidence="1">
    <location>
        <begin position="142"/>
        <end position="175"/>
    </location>
</feature>
<dbReference type="InterPro" id="IPR052943">
    <property type="entry name" value="TMTC_O-mannosyl-trnsfr"/>
</dbReference>
<evidence type="ECO:0008006" key="4">
    <source>
        <dbReference type="Google" id="ProtNLM"/>
    </source>
</evidence>
<reference evidence="2 3" key="1">
    <citation type="submission" date="2024-09" db="EMBL/GenBank/DDBJ databases">
        <title>Draft genome sequence of Candidatus Magnetaquicoccaceae bacterium FCR-1.</title>
        <authorList>
            <person name="Shimoshige H."/>
            <person name="Shimamura S."/>
            <person name="Taoka A."/>
            <person name="Kobayashi H."/>
            <person name="Maekawa T."/>
        </authorList>
    </citation>
    <scope>NUCLEOTIDE SEQUENCE [LARGE SCALE GENOMIC DNA]</scope>
    <source>
        <strain evidence="2 3">FCR-1</strain>
    </source>
</reference>
<protein>
    <recommendedName>
        <fullName evidence="4">TPR repeat-containing protein</fullName>
    </recommendedName>
</protein>
<dbReference type="InterPro" id="IPR002201">
    <property type="entry name" value="Glyco_trans_9"/>
</dbReference>
<dbReference type="PANTHER" id="PTHR44809:SF1">
    <property type="entry name" value="PROTEIN O-MANNOSYL-TRANSFERASE TMTC1"/>
    <property type="match status" value="1"/>
</dbReference>
<proteinExistence type="predicted"/>
<dbReference type="Pfam" id="PF13414">
    <property type="entry name" value="TPR_11"/>
    <property type="match status" value="1"/>
</dbReference>
<dbReference type="PROSITE" id="PS50005">
    <property type="entry name" value="TPR"/>
    <property type="match status" value="3"/>
</dbReference>
<dbReference type="Gene3D" id="3.40.50.2000">
    <property type="entry name" value="Glycogen Phosphorylase B"/>
    <property type="match status" value="1"/>
</dbReference>
<sequence length="489" mass="54441">MSGIAIPDLIARATQSLAKQEHVQVNTLLRQVLESDPTHADAWYLLGVNANAMNHPELGRQLLARAIAFQADRPLYHFHLGSCLHTLGQLNEAERAFATAIALNPMLAEFHINLGNVRLNQGDTPAAIACYEEALRLNPDHKDAHHNLGVILQSMNAHAAALERFRAALRTHPDNATSHMGIAASLLKTGRFLEAWPEYEWRFRLANHSARICPAPRWDGSDPAGKRIYVYTEQGFGDALMFARFTQELNRLGATVRLECRPELLSLFAASALAERVTARDTEDKNPPPFDYDLHIPLMSLPLRFNTTLDTLPARVPYLHPPQERIAAWTKRLGPRQGLRVGLSWSGNPNASVNRERACTLEMFLPLTQVPGITFYALQKGPPATQLTPEIQARHGIIPLEAELTDFTETAALMRNLDLVISTDTAVVHLAGGLGVPVWTLLHTACEWRWLETRPDSPWYPTMRLFRQATPGDWAGVIDAARRALAELT</sequence>